<dbReference type="EMBL" id="GBXM01086095">
    <property type="protein sequence ID" value="JAH22482.1"/>
    <property type="molecule type" value="Transcribed_RNA"/>
</dbReference>
<sequence>MTCPSTLLKTDLLYVCIIGQKNTIKVMLNRCLLNKYFNTPS</sequence>
<proteinExistence type="predicted"/>
<reference evidence="1" key="2">
    <citation type="journal article" date="2015" name="Fish Shellfish Immunol.">
        <title>Early steps in the European eel (Anguilla anguilla)-Vibrio vulnificus interaction in the gills: Role of the RtxA13 toxin.</title>
        <authorList>
            <person name="Callol A."/>
            <person name="Pajuelo D."/>
            <person name="Ebbesson L."/>
            <person name="Teles M."/>
            <person name="MacKenzie S."/>
            <person name="Amaro C."/>
        </authorList>
    </citation>
    <scope>NUCLEOTIDE SEQUENCE</scope>
</reference>
<accession>A0A0E9R154</accession>
<evidence type="ECO:0000313" key="1">
    <source>
        <dbReference type="EMBL" id="JAH22482.1"/>
    </source>
</evidence>
<reference evidence="1" key="1">
    <citation type="submission" date="2014-11" db="EMBL/GenBank/DDBJ databases">
        <authorList>
            <person name="Amaro Gonzalez C."/>
        </authorList>
    </citation>
    <scope>NUCLEOTIDE SEQUENCE</scope>
</reference>
<protein>
    <submittedName>
        <fullName evidence="1">Uncharacterized protein</fullName>
    </submittedName>
</protein>
<organism evidence="1">
    <name type="scientific">Anguilla anguilla</name>
    <name type="common">European freshwater eel</name>
    <name type="synonym">Muraena anguilla</name>
    <dbReference type="NCBI Taxonomy" id="7936"/>
    <lineage>
        <taxon>Eukaryota</taxon>
        <taxon>Metazoa</taxon>
        <taxon>Chordata</taxon>
        <taxon>Craniata</taxon>
        <taxon>Vertebrata</taxon>
        <taxon>Euteleostomi</taxon>
        <taxon>Actinopterygii</taxon>
        <taxon>Neopterygii</taxon>
        <taxon>Teleostei</taxon>
        <taxon>Anguilliformes</taxon>
        <taxon>Anguillidae</taxon>
        <taxon>Anguilla</taxon>
    </lineage>
</organism>
<name>A0A0E9R154_ANGAN</name>
<dbReference type="AlphaFoldDB" id="A0A0E9R154"/>